<reference evidence="16 17" key="1">
    <citation type="journal article" date="2018" name="Syst. Appl. Microbiol.">
        <title>Abditibacterium utsteinense sp. nov., the first cultivated member of candidate phylum FBP, isolated from ice-free Antarctic soil samples.</title>
        <authorList>
            <person name="Tahon G."/>
            <person name="Tytgat B."/>
            <person name="Lebbe L."/>
            <person name="Carlier A."/>
            <person name="Willems A."/>
        </authorList>
    </citation>
    <scope>NUCLEOTIDE SEQUENCE [LARGE SCALE GENOMIC DNA]</scope>
    <source>
        <strain evidence="16 17">LMG 29911</strain>
    </source>
</reference>
<dbReference type="InterPro" id="IPR002638">
    <property type="entry name" value="Quinolinate_PRibosylTrfase_C"/>
</dbReference>
<dbReference type="Pfam" id="PF02749">
    <property type="entry name" value="QRPTase_N"/>
    <property type="match status" value="1"/>
</dbReference>
<evidence type="ECO:0000259" key="15">
    <source>
        <dbReference type="Pfam" id="PF02749"/>
    </source>
</evidence>
<feature type="domain" description="Quinolinate phosphoribosyl transferase N-terminal" evidence="15">
    <location>
        <begin position="22"/>
        <end position="107"/>
    </location>
</feature>
<organism evidence="16 17">
    <name type="scientific">Abditibacterium utsteinense</name>
    <dbReference type="NCBI Taxonomy" id="1960156"/>
    <lineage>
        <taxon>Bacteria</taxon>
        <taxon>Pseudomonadati</taxon>
        <taxon>Abditibacteriota</taxon>
        <taxon>Abditibacteriia</taxon>
        <taxon>Abditibacteriales</taxon>
        <taxon>Abditibacteriaceae</taxon>
        <taxon>Abditibacterium</taxon>
    </lineage>
</organism>
<sequence>MTDLLFRPFVEAALREDLRSGDITTDALIPADLRGVAAMNFRVDGIVCGLQLAKIAFETLDLNAEIEILAGEGALVKAGDTVLRARATGRALLSAERVALNFVQRLSGIATLTAQFVAETQGTKARIADTRKTTPGLRLLEKYAVKCGGASNHRFALDDLVLIKDNHIALCGGISQAVERARQNIGHATKIEVECDTLVQVKEAVFARADILLLDNMGPQLLQQATQIIGGRALAEASGGVNLETVRAIAQSGVDIISVGALTHGAKSLDIGLDVEI</sequence>
<dbReference type="InterPro" id="IPR013785">
    <property type="entry name" value="Aldolase_TIM"/>
</dbReference>
<dbReference type="GO" id="GO:0004514">
    <property type="term" value="F:nicotinate-nucleotide diphosphorylase (carboxylating) activity"/>
    <property type="evidence" value="ECO:0007669"/>
    <property type="project" value="UniProtKB-EC"/>
</dbReference>
<protein>
    <recommendedName>
        <fullName evidence="11">Probable nicotinate-nucleotide pyrophosphorylase [carboxylating]</fullName>
        <ecNumber evidence="5">2.4.2.19</ecNumber>
    </recommendedName>
    <alternativeName>
        <fullName evidence="9">Quinolinate phosphoribosyltransferase [decarboxylating]</fullName>
    </alternativeName>
</protein>
<dbReference type="EMBL" id="NIGF01000001">
    <property type="protein sequence ID" value="PQV65553.1"/>
    <property type="molecule type" value="Genomic_DNA"/>
</dbReference>
<dbReference type="SUPFAM" id="SSF54675">
    <property type="entry name" value="Nicotinate/Quinolinate PRTase N-terminal domain-like"/>
    <property type="match status" value="1"/>
</dbReference>
<dbReference type="EC" id="2.4.2.19" evidence="5"/>
<dbReference type="InterPro" id="IPR027277">
    <property type="entry name" value="NadC/ModD"/>
</dbReference>
<dbReference type="SUPFAM" id="SSF51690">
    <property type="entry name" value="Nicotinate/Quinolinate PRTase C-terminal domain-like"/>
    <property type="match status" value="1"/>
</dbReference>
<dbReference type="NCBIfam" id="TIGR00078">
    <property type="entry name" value="nadC"/>
    <property type="match status" value="1"/>
</dbReference>
<evidence type="ECO:0000313" key="17">
    <source>
        <dbReference type="Proteomes" id="UP000237684"/>
    </source>
</evidence>
<dbReference type="RefSeq" id="WP_105482279.1">
    <property type="nucleotide sequence ID" value="NZ_NIGF01000001.1"/>
</dbReference>
<dbReference type="FunFam" id="3.20.20.70:FF:000030">
    <property type="entry name" value="Nicotinate-nucleotide pyrophosphorylase, carboxylating"/>
    <property type="match status" value="1"/>
</dbReference>
<dbReference type="GO" id="GO:0009435">
    <property type="term" value="P:NAD+ biosynthetic process"/>
    <property type="evidence" value="ECO:0007669"/>
    <property type="project" value="UniProtKB-UniPathway"/>
</dbReference>
<evidence type="ECO:0000256" key="4">
    <source>
        <dbReference type="ARBA" id="ARBA00011218"/>
    </source>
</evidence>
<dbReference type="FunCoup" id="A0A2S8SXM1">
    <property type="interactions" value="348"/>
</dbReference>
<dbReference type="InParanoid" id="A0A2S8SXM1"/>
<comment type="caution">
    <text evidence="16">The sequence shown here is derived from an EMBL/GenBank/DDBJ whole genome shotgun (WGS) entry which is preliminary data.</text>
</comment>
<feature type="domain" description="Quinolinate phosphoribosyl transferase C-terminal" evidence="14">
    <location>
        <begin position="109"/>
        <end position="274"/>
    </location>
</feature>
<evidence type="ECO:0000256" key="12">
    <source>
        <dbReference type="PIRNR" id="PIRNR006250"/>
    </source>
</evidence>
<dbReference type="Gene3D" id="3.90.1170.20">
    <property type="entry name" value="Quinolinate phosphoribosyl transferase, N-terminal domain"/>
    <property type="match status" value="1"/>
</dbReference>
<evidence type="ECO:0000256" key="10">
    <source>
        <dbReference type="ARBA" id="ARBA00047445"/>
    </source>
</evidence>
<keyword evidence="17" id="KW-1185">Reference proteome</keyword>
<evidence type="ECO:0000313" key="16">
    <source>
        <dbReference type="EMBL" id="PQV65553.1"/>
    </source>
</evidence>
<keyword evidence="8 12" id="KW-0808">Transferase</keyword>
<dbReference type="PIRSF" id="PIRSF006250">
    <property type="entry name" value="NadC_ModD"/>
    <property type="match status" value="1"/>
</dbReference>
<feature type="binding site" evidence="13">
    <location>
        <position position="97"/>
    </location>
    <ligand>
        <name>substrate</name>
    </ligand>
</feature>
<dbReference type="Gene3D" id="3.20.20.70">
    <property type="entry name" value="Aldolase class I"/>
    <property type="match status" value="1"/>
</dbReference>
<dbReference type="FunFam" id="3.90.1170.20:FF:000001">
    <property type="entry name" value="Nicotinate-nucleotide diphosphorylase (Carboxylating)"/>
    <property type="match status" value="1"/>
</dbReference>
<name>A0A2S8SXM1_9BACT</name>
<evidence type="ECO:0000256" key="8">
    <source>
        <dbReference type="ARBA" id="ARBA00022679"/>
    </source>
</evidence>
<dbReference type="InterPro" id="IPR022412">
    <property type="entry name" value="Quinolinate_PRibosylTrfase_N"/>
</dbReference>
<evidence type="ECO:0000256" key="5">
    <source>
        <dbReference type="ARBA" id="ARBA00011944"/>
    </source>
</evidence>
<comment type="similarity">
    <text evidence="3 12">Belongs to the NadC/ModD family.</text>
</comment>
<dbReference type="InterPro" id="IPR036068">
    <property type="entry name" value="Nicotinate_pribotase-like_C"/>
</dbReference>
<feature type="binding site" evidence="13">
    <location>
        <begin position="130"/>
        <end position="132"/>
    </location>
    <ligand>
        <name>substrate</name>
    </ligand>
</feature>
<evidence type="ECO:0000256" key="6">
    <source>
        <dbReference type="ARBA" id="ARBA00022642"/>
    </source>
</evidence>
<evidence type="ECO:0000256" key="13">
    <source>
        <dbReference type="PIRSR" id="PIRSR006250-1"/>
    </source>
</evidence>
<comment type="function">
    <text evidence="1">Involved in the catabolism of quinolinic acid (QA).</text>
</comment>
<evidence type="ECO:0000256" key="7">
    <source>
        <dbReference type="ARBA" id="ARBA00022676"/>
    </source>
</evidence>
<feature type="binding site" evidence="13">
    <location>
        <position position="215"/>
    </location>
    <ligand>
        <name>substrate</name>
    </ligand>
</feature>
<feature type="binding site" evidence="13">
    <location>
        <position position="164"/>
    </location>
    <ligand>
        <name>substrate</name>
    </ligand>
</feature>
<dbReference type="Proteomes" id="UP000237684">
    <property type="component" value="Unassembled WGS sequence"/>
</dbReference>
<feature type="binding site" evidence="13">
    <location>
        <position position="194"/>
    </location>
    <ligand>
        <name>substrate</name>
    </ligand>
</feature>
<comment type="pathway">
    <text evidence="2">Cofactor biosynthesis; NAD(+) biosynthesis; nicotinate D-ribonucleotide from quinolinate: step 1/1.</text>
</comment>
<evidence type="ECO:0000256" key="2">
    <source>
        <dbReference type="ARBA" id="ARBA00004893"/>
    </source>
</evidence>
<gene>
    <name evidence="16" type="ORF">B1R32_101295</name>
</gene>
<evidence type="ECO:0000256" key="3">
    <source>
        <dbReference type="ARBA" id="ARBA00009400"/>
    </source>
</evidence>
<dbReference type="GO" id="GO:0005737">
    <property type="term" value="C:cytoplasm"/>
    <property type="evidence" value="ECO:0007669"/>
    <property type="project" value="TreeGrafter"/>
</dbReference>
<comment type="catalytic activity">
    <reaction evidence="10">
        <text>nicotinate beta-D-ribonucleotide + CO2 + diphosphate = quinolinate + 5-phospho-alpha-D-ribose 1-diphosphate + 2 H(+)</text>
        <dbReference type="Rhea" id="RHEA:12733"/>
        <dbReference type="ChEBI" id="CHEBI:15378"/>
        <dbReference type="ChEBI" id="CHEBI:16526"/>
        <dbReference type="ChEBI" id="CHEBI:29959"/>
        <dbReference type="ChEBI" id="CHEBI:33019"/>
        <dbReference type="ChEBI" id="CHEBI:57502"/>
        <dbReference type="ChEBI" id="CHEBI:58017"/>
        <dbReference type="EC" id="2.4.2.19"/>
    </reaction>
</comment>
<comment type="subunit">
    <text evidence="4">Hexamer formed by 3 homodimers.</text>
</comment>
<keyword evidence="6" id="KW-0662">Pyridine nucleotide biosynthesis</keyword>
<evidence type="ECO:0000256" key="9">
    <source>
        <dbReference type="ARBA" id="ARBA00033102"/>
    </source>
</evidence>
<dbReference type="GO" id="GO:0034213">
    <property type="term" value="P:quinolinate catabolic process"/>
    <property type="evidence" value="ECO:0007669"/>
    <property type="project" value="TreeGrafter"/>
</dbReference>
<dbReference type="CDD" id="cd01572">
    <property type="entry name" value="QPRTase"/>
    <property type="match status" value="1"/>
</dbReference>
<dbReference type="InterPro" id="IPR037128">
    <property type="entry name" value="Quinolinate_PRibosylTase_N_sf"/>
</dbReference>
<keyword evidence="7 12" id="KW-0328">Glycosyltransferase</keyword>
<dbReference type="OrthoDB" id="9782546at2"/>
<feature type="binding site" evidence="13">
    <location>
        <position position="154"/>
    </location>
    <ligand>
        <name>substrate</name>
    </ligand>
</feature>
<dbReference type="PANTHER" id="PTHR32179:SF3">
    <property type="entry name" value="NICOTINATE-NUCLEOTIDE PYROPHOSPHORYLASE [CARBOXYLATING]"/>
    <property type="match status" value="1"/>
</dbReference>
<evidence type="ECO:0000256" key="11">
    <source>
        <dbReference type="ARBA" id="ARBA00069173"/>
    </source>
</evidence>
<dbReference type="Pfam" id="PF01729">
    <property type="entry name" value="QRPTase_C"/>
    <property type="match status" value="1"/>
</dbReference>
<dbReference type="InterPro" id="IPR004393">
    <property type="entry name" value="NadC"/>
</dbReference>
<accession>A0A2S8SXM1</accession>
<dbReference type="PANTHER" id="PTHR32179">
    <property type="entry name" value="NICOTINATE-NUCLEOTIDE PYROPHOSPHORYLASE [CARBOXYLATING]"/>
    <property type="match status" value="1"/>
</dbReference>
<dbReference type="UniPathway" id="UPA00253">
    <property type="reaction ID" value="UER00331"/>
</dbReference>
<proteinExistence type="inferred from homology"/>
<feature type="binding site" evidence="13">
    <location>
        <begin position="259"/>
        <end position="261"/>
    </location>
    <ligand>
        <name>substrate</name>
    </ligand>
</feature>
<feature type="binding site" evidence="13">
    <location>
        <begin position="238"/>
        <end position="240"/>
    </location>
    <ligand>
        <name>substrate</name>
    </ligand>
</feature>
<evidence type="ECO:0000259" key="14">
    <source>
        <dbReference type="Pfam" id="PF01729"/>
    </source>
</evidence>
<evidence type="ECO:0000256" key="1">
    <source>
        <dbReference type="ARBA" id="ARBA00003237"/>
    </source>
</evidence>
<dbReference type="AlphaFoldDB" id="A0A2S8SXM1"/>